<dbReference type="Gene3D" id="2.60.40.1180">
    <property type="entry name" value="Golgi alpha-mannosidase II"/>
    <property type="match status" value="1"/>
</dbReference>
<keyword evidence="2" id="KW-0378">Hydrolase</keyword>
<dbReference type="SMART" id="SM00642">
    <property type="entry name" value="Aamy"/>
    <property type="match status" value="1"/>
</dbReference>
<evidence type="ECO:0000313" key="7">
    <source>
        <dbReference type="EMBL" id="TQB71203.1"/>
    </source>
</evidence>
<evidence type="ECO:0000256" key="4">
    <source>
        <dbReference type="ARBA" id="ARBA00026248"/>
    </source>
</evidence>
<dbReference type="Pfam" id="PF00128">
    <property type="entry name" value="Alpha-amylase"/>
    <property type="match status" value="1"/>
</dbReference>
<dbReference type="GO" id="GO:0004574">
    <property type="term" value="F:oligo-1,6-glucosidase activity"/>
    <property type="evidence" value="ECO:0007669"/>
    <property type="project" value="TreeGrafter"/>
</dbReference>
<keyword evidence="8" id="KW-1185">Reference proteome</keyword>
<dbReference type="GO" id="GO:0004556">
    <property type="term" value="F:alpha-amylase activity"/>
    <property type="evidence" value="ECO:0007669"/>
    <property type="project" value="TreeGrafter"/>
</dbReference>
<protein>
    <recommendedName>
        <fullName evidence="6">Glycosyl hydrolase family 13 catalytic domain-containing protein</fullName>
    </recommendedName>
</protein>
<organism evidence="7 8">
    <name type="scientific">Monascus purpureus</name>
    <name type="common">Red mold</name>
    <name type="synonym">Monascus anka</name>
    <dbReference type="NCBI Taxonomy" id="5098"/>
    <lineage>
        <taxon>Eukaryota</taxon>
        <taxon>Fungi</taxon>
        <taxon>Dikarya</taxon>
        <taxon>Ascomycota</taxon>
        <taxon>Pezizomycotina</taxon>
        <taxon>Eurotiomycetes</taxon>
        <taxon>Eurotiomycetidae</taxon>
        <taxon>Eurotiales</taxon>
        <taxon>Aspergillaceae</taxon>
        <taxon>Monascus</taxon>
    </lineage>
</organism>
<dbReference type="STRING" id="5098.A0A507QRG0"/>
<dbReference type="CDD" id="cd11333">
    <property type="entry name" value="AmyAc_SI_OligoGlu_DGase"/>
    <property type="match status" value="1"/>
</dbReference>
<dbReference type="SUPFAM" id="SSF51011">
    <property type="entry name" value="Glycosyl hydrolase domain"/>
    <property type="match status" value="1"/>
</dbReference>
<dbReference type="GO" id="GO:0000025">
    <property type="term" value="P:maltose catabolic process"/>
    <property type="evidence" value="ECO:0007669"/>
    <property type="project" value="TreeGrafter"/>
</dbReference>
<evidence type="ECO:0000256" key="2">
    <source>
        <dbReference type="ARBA" id="ARBA00022801"/>
    </source>
</evidence>
<comment type="caution">
    <text evidence="7">The sequence shown here is derived from an EMBL/GenBank/DDBJ whole genome shotgun (WGS) entry which is preliminary data.</text>
</comment>
<feature type="domain" description="Glycosyl hydrolase family 13 catalytic" evidence="6">
    <location>
        <begin position="38"/>
        <end position="462"/>
    </location>
</feature>
<dbReference type="FunFam" id="3.20.20.80:FF:000087">
    <property type="entry name" value="Oligo-1,6-glucosidase IMA1"/>
    <property type="match status" value="1"/>
</dbReference>
<dbReference type="GO" id="GO:0004575">
    <property type="term" value="F:sucrose alpha-glucosidase activity"/>
    <property type="evidence" value="ECO:0007669"/>
    <property type="project" value="TreeGrafter"/>
</dbReference>
<dbReference type="InterPro" id="IPR017853">
    <property type="entry name" value="GH"/>
</dbReference>
<dbReference type="InterPro" id="IPR006047">
    <property type="entry name" value="GH13_cat_dom"/>
</dbReference>
<dbReference type="PANTHER" id="PTHR10357">
    <property type="entry name" value="ALPHA-AMYLASE FAMILY MEMBER"/>
    <property type="match status" value="1"/>
</dbReference>
<evidence type="ECO:0000256" key="3">
    <source>
        <dbReference type="ARBA" id="ARBA00023295"/>
    </source>
</evidence>
<dbReference type="Gene3D" id="3.20.20.80">
    <property type="entry name" value="Glycosidases"/>
    <property type="match status" value="1"/>
</dbReference>
<comment type="similarity">
    <text evidence="1">Belongs to the glycosyl hydrolase 13 family.</text>
</comment>
<dbReference type="GO" id="GO:0033934">
    <property type="term" value="F:glucan 1,4-alpha-maltotriohydrolase activity"/>
    <property type="evidence" value="ECO:0007669"/>
    <property type="project" value="TreeGrafter"/>
</dbReference>
<evidence type="ECO:0000256" key="1">
    <source>
        <dbReference type="ARBA" id="ARBA00008061"/>
    </source>
</evidence>
<proteinExistence type="inferred from homology"/>
<dbReference type="FunFam" id="3.90.400.10:FF:000002">
    <property type="entry name" value="Sucrose isomerase"/>
    <property type="match status" value="1"/>
</dbReference>
<sequence>MGLSHDAPEPHSKSEHKQLSGPELHKQRTWWKEASVYQIYPASFCDSNGDGIGDLQGIKSKVPYLASLGVDIVWLCPIYKSPQKDMGYDISDYREIHPPYGTLDDWRELKAELKKAGIRIIMDLVVNHTSDEHEWFLESKKNKTSEKRSWYIWQPPKYDEQGRRQPPNNWRSFFGAESAWEYDETTDEYFLRLFTKNQPDLNWENPKVRKAVQDIMTFWLEEGIDGFRVDAINYIAKAPGFPDAEVVEPLSPHQPAMHLYLNRPKCHKFLQELSHTVLHNYDIMTVGETPHVEEPDMALQFVHPDRDEFCMIFPWEHMDVDRVPDTLLGWRPFKLSTLKSIINKWQTTMQERGGWNSLYMENHDQGRSIPRYASDKPEFRWLSGKLLAMFLATLSGTLYIFQGQEIGMSNLPKWGIEEYSDVVSQMHYKQEKEKKQRETGVAEPDMDDVMNDLHRRARDHGRTPMPWSATLPNAGFTTGTPWRKLNPDFPVCNVESAMKHSDSVLAFWKTMLQLRKKWPTLVYGDFELLEPLDEQIFAYRRSHTGSQDAVVVMNFSDKSVQLGSSLIPADFKGELVLGNYNTAEDNSTLRQWEARLYAVGGAAK</sequence>
<dbReference type="Gene3D" id="3.90.400.10">
    <property type="entry name" value="Oligo-1,6-glucosidase, Domain 2"/>
    <property type="match status" value="1"/>
</dbReference>
<name>A0A507QRG0_MONPU</name>
<feature type="region of interest" description="Disordered" evidence="5">
    <location>
        <begin position="1"/>
        <end position="24"/>
    </location>
</feature>
<accession>A0A507QRG0</accession>
<keyword evidence="4" id="KW-0462">Maltose metabolism</keyword>
<dbReference type="Proteomes" id="UP000319663">
    <property type="component" value="Unassembled WGS sequence"/>
</dbReference>
<dbReference type="OrthoDB" id="1740265at2759"/>
<dbReference type="EMBL" id="VIFY01000086">
    <property type="protein sequence ID" value="TQB71203.1"/>
    <property type="molecule type" value="Genomic_DNA"/>
</dbReference>
<keyword evidence="3" id="KW-0326">Glycosidase</keyword>
<dbReference type="PANTHER" id="PTHR10357:SF232">
    <property type="entry name" value="GLYCOSYL HYDROLASE FAMILY 13 CATALYTIC DOMAIN-CONTAINING PROTEIN"/>
    <property type="match status" value="1"/>
</dbReference>
<dbReference type="AlphaFoldDB" id="A0A507QRG0"/>
<reference evidence="7 8" key="1">
    <citation type="submission" date="2019-06" db="EMBL/GenBank/DDBJ databases">
        <title>Wine fermentation using esterase from Monascus purpureus.</title>
        <authorList>
            <person name="Geng C."/>
            <person name="Zhang Y."/>
        </authorList>
    </citation>
    <scope>NUCLEOTIDE SEQUENCE [LARGE SCALE GENOMIC DNA]</scope>
    <source>
        <strain evidence="7">HQ1</strain>
    </source>
</reference>
<gene>
    <name evidence="7" type="ORF">MPDQ_007733</name>
</gene>
<dbReference type="GO" id="GO:0005987">
    <property type="term" value="P:sucrose catabolic process"/>
    <property type="evidence" value="ECO:0007669"/>
    <property type="project" value="TreeGrafter"/>
</dbReference>
<evidence type="ECO:0000313" key="8">
    <source>
        <dbReference type="Proteomes" id="UP000319663"/>
    </source>
</evidence>
<dbReference type="InterPro" id="IPR045857">
    <property type="entry name" value="O16G_dom_2"/>
</dbReference>
<dbReference type="SUPFAM" id="SSF51445">
    <property type="entry name" value="(Trans)glycosidases"/>
    <property type="match status" value="1"/>
</dbReference>
<evidence type="ECO:0000259" key="6">
    <source>
        <dbReference type="SMART" id="SM00642"/>
    </source>
</evidence>
<evidence type="ECO:0000256" key="5">
    <source>
        <dbReference type="SAM" id="MobiDB-lite"/>
    </source>
</evidence>
<dbReference type="InterPro" id="IPR013780">
    <property type="entry name" value="Glyco_hydro_b"/>
</dbReference>